<dbReference type="InterPro" id="IPR046439">
    <property type="entry name" value="ZF_RZ_dom"/>
</dbReference>
<reference evidence="8 9" key="1">
    <citation type="journal article" date="2016" name="PLoS ONE">
        <title>A First Insight into the Genome of the Filter-Feeder Mussel Mytilus galloprovincialis.</title>
        <authorList>
            <person name="Murgarella M."/>
            <person name="Puiu D."/>
            <person name="Novoa B."/>
            <person name="Figueras A."/>
            <person name="Posada D."/>
            <person name="Canchaya C."/>
        </authorList>
    </citation>
    <scope>NUCLEOTIDE SEQUENCE [LARGE SCALE GENOMIC DNA]</scope>
    <source>
        <tissue evidence="8">Muscle</tissue>
    </source>
</reference>
<evidence type="ECO:0000313" key="8">
    <source>
        <dbReference type="EMBL" id="OPL20541.1"/>
    </source>
</evidence>
<name>A0A409V6V8_MYTGA</name>
<sequence length="387" mass="44238">MLARKNQLWKSIINLAKDDEFISEGLTLYCQNHPNDKGIYAKLGSDFKKAPEGGCMKPCDVRLRCGHTCTRACHVSDRKHEQFKCMKPCVKKACNLGHRCQGRCSHKCPPCMSLIDKTLPICGHIQNIPCSMDPLKWSCTDKCQKILKCNHLCENLCGESHTDRCQVLVKKDWSCGHSATIECYMSNMQCPSICKSEIGCEIKEKYQNEVVKSRTGGIELLNALQQIDELHDFIIKDRSYFTIQETDDILREIERFNLLLKYSLLKEWKLKSDVKMDASFDVNLRRVARYLTDGNPLIDRRKVFVAKFIKVIEDLVPRLGLGLSDGVRTVLVNTKQLFKGYWYKCKNGHVYAIDASAGETEESICPECKTTIGGRIHRLRERTETSL</sequence>
<evidence type="ECO:0000313" key="9">
    <source>
        <dbReference type="Proteomes" id="UP000266721"/>
    </source>
</evidence>
<evidence type="ECO:0000259" key="7">
    <source>
        <dbReference type="PROSITE" id="PS51981"/>
    </source>
</evidence>
<keyword evidence="9" id="KW-1185">Reference proteome</keyword>
<gene>
    <name evidence="8" type="ORF">AM593_10594</name>
</gene>
<dbReference type="Pfam" id="PF20173">
    <property type="entry name" value="ZnF_RZ-type"/>
    <property type="match status" value="1"/>
</dbReference>
<evidence type="ECO:0000256" key="1">
    <source>
        <dbReference type="ARBA" id="ARBA00004496"/>
    </source>
</evidence>
<keyword evidence="4" id="KW-0863">Zinc-finger</keyword>
<keyword evidence="6" id="KW-0391">Immunity</keyword>
<dbReference type="Proteomes" id="UP000266721">
    <property type="component" value="Unassembled WGS sequence"/>
</dbReference>
<evidence type="ECO:0000256" key="5">
    <source>
        <dbReference type="ARBA" id="ARBA00022833"/>
    </source>
</evidence>
<accession>A0A409V6V8</accession>
<organism evidence="8 9">
    <name type="scientific">Mytilus galloprovincialis</name>
    <name type="common">Mediterranean mussel</name>
    <dbReference type="NCBI Taxonomy" id="29158"/>
    <lineage>
        <taxon>Eukaryota</taxon>
        <taxon>Metazoa</taxon>
        <taxon>Spiralia</taxon>
        <taxon>Lophotrochozoa</taxon>
        <taxon>Mollusca</taxon>
        <taxon>Bivalvia</taxon>
        <taxon>Autobranchia</taxon>
        <taxon>Pteriomorphia</taxon>
        <taxon>Mytilida</taxon>
        <taxon>Mytiloidea</taxon>
        <taxon>Mytilidae</taxon>
        <taxon>Mytilinae</taxon>
        <taxon>Mytilus</taxon>
    </lineage>
</organism>
<keyword evidence="5" id="KW-0862">Zinc</keyword>
<evidence type="ECO:0000256" key="2">
    <source>
        <dbReference type="ARBA" id="ARBA00022490"/>
    </source>
</evidence>
<evidence type="ECO:0000256" key="6">
    <source>
        <dbReference type="ARBA" id="ARBA00022859"/>
    </source>
</evidence>
<feature type="non-terminal residue" evidence="8">
    <location>
        <position position="1"/>
    </location>
</feature>
<dbReference type="EMBL" id="KV605590">
    <property type="protein sequence ID" value="OPL20541.1"/>
    <property type="molecule type" value="Genomic_DNA"/>
</dbReference>
<dbReference type="GO" id="GO:0002376">
    <property type="term" value="P:immune system process"/>
    <property type="evidence" value="ECO:0007669"/>
    <property type="project" value="UniProtKB-KW"/>
</dbReference>
<proteinExistence type="predicted"/>
<keyword evidence="2" id="KW-0963">Cytoplasm</keyword>
<dbReference type="AlphaFoldDB" id="A0A409V6V8"/>
<dbReference type="PROSITE" id="PS51981">
    <property type="entry name" value="ZF_RZ"/>
    <property type="match status" value="1"/>
</dbReference>
<comment type="subcellular location">
    <subcellularLocation>
        <location evidence="1">Cytoplasm</location>
    </subcellularLocation>
</comment>
<feature type="domain" description="RZ-type" evidence="7">
    <location>
        <begin position="323"/>
        <end position="387"/>
    </location>
</feature>
<protein>
    <recommendedName>
        <fullName evidence="7">RZ-type domain-containing protein</fullName>
    </recommendedName>
</protein>
<evidence type="ECO:0000256" key="3">
    <source>
        <dbReference type="ARBA" id="ARBA00022723"/>
    </source>
</evidence>
<evidence type="ECO:0000256" key="4">
    <source>
        <dbReference type="ARBA" id="ARBA00022771"/>
    </source>
</evidence>
<keyword evidence="3" id="KW-0479">Metal-binding</keyword>
<dbReference type="GO" id="GO:0005737">
    <property type="term" value="C:cytoplasm"/>
    <property type="evidence" value="ECO:0007669"/>
    <property type="project" value="UniProtKB-SubCell"/>
</dbReference>
<dbReference type="GO" id="GO:0008270">
    <property type="term" value="F:zinc ion binding"/>
    <property type="evidence" value="ECO:0007669"/>
    <property type="project" value="UniProtKB-KW"/>
</dbReference>